<dbReference type="Proteomes" id="UP000828390">
    <property type="component" value="Unassembled WGS sequence"/>
</dbReference>
<feature type="region of interest" description="Disordered" evidence="1">
    <location>
        <begin position="78"/>
        <end position="122"/>
    </location>
</feature>
<feature type="compositionally biased region" description="Basic and acidic residues" evidence="1">
    <location>
        <begin position="80"/>
        <end position="107"/>
    </location>
</feature>
<keyword evidence="3" id="KW-1185">Reference proteome</keyword>
<dbReference type="AlphaFoldDB" id="A0A9D4LSG6"/>
<reference evidence="2" key="1">
    <citation type="journal article" date="2019" name="bioRxiv">
        <title>The Genome of the Zebra Mussel, Dreissena polymorpha: A Resource for Invasive Species Research.</title>
        <authorList>
            <person name="McCartney M.A."/>
            <person name="Auch B."/>
            <person name="Kono T."/>
            <person name="Mallez S."/>
            <person name="Zhang Y."/>
            <person name="Obille A."/>
            <person name="Becker A."/>
            <person name="Abrahante J.E."/>
            <person name="Garbe J."/>
            <person name="Badalamenti J.P."/>
            <person name="Herman A."/>
            <person name="Mangelson H."/>
            <person name="Liachko I."/>
            <person name="Sullivan S."/>
            <person name="Sone E.D."/>
            <person name="Koren S."/>
            <person name="Silverstein K.A.T."/>
            <person name="Beckman K.B."/>
            <person name="Gohl D.M."/>
        </authorList>
    </citation>
    <scope>NUCLEOTIDE SEQUENCE</scope>
    <source>
        <strain evidence="2">Duluth1</strain>
        <tissue evidence="2">Whole animal</tissue>
    </source>
</reference>
<name>A0A9D4LSG6_DREPO</name>
<comment type="caution">
    <text evidence="2">The sequence shown here is derived from an EMBL/GenBank/DDBJ whole genome shotgun (WGS) entry which is preliminary data.</text>
</comment>
<dbReference type="EMBL" id="JAIWYP010000002">
    <property type="protein sequence ID" value="KAH3864202.1"/>
    <property type="molecule type" value="Genomic_DNA"/>
</dbReference>
<protein>
    <submittedName>
        <fullName evidence="2">Uncharacterized protein</fullName>
    </submittedName>
</protein>
<reference evidence="2" key="2">
    <citation type="submission" date="2020-11" db="EMBL/GenBank/DDBJ databases">
        <authorList>
            <person name="McCartney M.A."/>
            <person name="Auch B."/>
            <person name="Kono T."/>
            <person name="Mallez S."/>
            <person name="Becker A."/>
            <person name="Gohl D.M."/>
            <person name="Silverstein K.A.T."/>
            <person name="Koren S."/>
            <person name="Bechman K.B."/>
            <person name="Herman A."/>
            <person name="Abrahante J.E."/>
            <person name="Garbe J."/>
        </authorList>
    </citation>
    <scope>NUCLEOTIDE SEQUENCE</scope>
    <source>
        <strain evidence="2">Duluth1</strain>
        <tissue evidence="2">Whole animal</tissue>
    </source>
</reference>
<sequence length="122" mass="14226">MSVNLLTKHVNKSIQNLTLSSFHDHLSPYDNKNDPQYAVDKTVINLKLRRGKHTPHNKTPDAIIEDVRNHIESFPTVEAHYTRQDTKRQYDQYFKDIPSDKTTRDSLTEPDTMEESEDSNVE</sequence>
<evidence type="ECO:0000313" key="3">
    <source>
        <dbReference type="Proteomes" id="UP000828390"/>
    </source>
</evidence>
<evidence type="ECO:0000256" key="1">
    <source>
        <dbReference type="SAM" id="MobiDB-lite"/>
    </source>
</evidence>
<organism evidence="2 3">
    <name type="scientific">Dreissena polymorpha</name>
    <name type="common">Zebra mussel</name>
    <name type="synonym">Mytilus polymorpha</name>
    <dbReference type="NCBI Taxonomy" id="45954"/>
    <lineage>
        <taxon>Eukaryota</taxon>
        <taxon>Metazoa</taxon>
        <taxon>Spiralia</taxon>
        <taxon>Lophotrochozoa</taxon>
        <taxon>Mollusca</taxon>
        <taxon>Bivalvia</taxon>
        <taxon>Autobranchia</taxon>
        <taxon>Heteroconchia</taxon>
        <taxon>Euheterodonta</taxon>
        <taxon>Imparidentia</taxon>
        <taxon>Neoheterodontei</taxon>
        <taxon>Myida</taxon>
        <taxon>Dreissenoidea</taxon>
        <taxon>Dreissenidae</taxon>
        <taxon>Dreissena</taxon>
    </lineage>
</organism>
<accession>A0A9D4LSG6</accession>
<proteinExistence type="predicted"/>
<evidence type="ECO:0000313" key="2">
    <source>
        <dbReference type="EMBL" id="KAH3864202.1"/>
    </source>
</evidence>
<gene>
    <name evidence="2" type="ORF">DPMN_027218</name>
</gene>
<feature type="compositionally biased region" description="Acidic residues" evidence="1">
    <location>
        <begin position="111"/>
        <end position="122"/>
    </location>
</feature>